<dbReference type="InterPro" id="IPR042105">
    <property type="entry name" value="Ribosomal_bL31_sf"/>
</dbReference>
<evidence type="ECO:0000313" key="6">
    <source>
        <dbReference type="EMBL" id="NGP76082.1"/>
    </source>
</evidence>
<dbReference type="NCBIfam" id="TIGR00105">
    <property type="entry name" value="L31"/>
    <property type="match status" value="1"/>
</dbReference>
<gene>
    <name evidence="6" type="primary">rpmE</name>
    <name evidence="6" type="ORF">G3570_05535</name>
</gene>
<sequence length="71" mass="8372">MKKGIHPDYEEITVVLSDGTEFKTRSTMDVKGDTYRSEVDSKNHPFYTDNLKLQKKADRIDRFNKRYGKDN</sequence>
<dbReference type="Proteomes" id="UP000473278">
    <property type="component" value="Unassembled WGS sequence"/>
</dbReference>
<comment type="similarity">
    <text evidence="1">Belongs to the bacterial ribosomal protein bL31 family. Type A subfamily.</text>
</comment>
<evidence type="ECO:0000256" key="2">
    <source>
        <dbReference type="ARBA" id="ARBA00011838"/>
    </source>
</evidence>
<keyword evidence="3 5" id="KW-0689">Ribosomal protein</keyword>
<dbReference type="RefSeq" id="WP_165140132.1">
    <property type="nucleotide sequence ID" value="NZ_JAALLT010000002.1"/>
</dbReference>
<dbReference type="GO" id="GO:0005840">
    <property type="term" value="C:ribosome"/>
    <property type="evidence" value="ECO:0007669"/>
    <property type="project" value="UniProtKB-KW"/>
</dbReference>
<dbReference type="Pfam" id="PF01197">
    <property type="entry name" value="Ribosomal_L31"/>
    <property type="match status" value="1"/>
</dbReference>
<protein>
    <recommendedName>
        <fullName evidence="5">50S ribosomal protein L31</fullName>
    </recommendedName>
</protein>
<dbReference type="PRINTS" id="PR01249">
    <property type="entry name" value="RIBOSOMALL31"/>
</dbReference>
<dbReference type="PANTHER" id="PTHR33280:SF6">
    <property type="entry name" value="LARGE RIBOSOMAL SUBUNIT PROTEIN BL31A"/>
    <property type="match status" value="1"/>
</dbReference>
<keyword evidence="4 5" id="KW-0687">Ribonucleoprotein</keyword>
<name>A0A6M1STF3_9BACT</name>
<keyword evidence="7" id="KW-1185">Reference proteome</keyword>
<dbReference type="NCBIfam" id="NF001809">
    <property type="entry name" value="PRK00528.1"/>
    <property type="match status" value="1"/>
</dbReference>
<evidence type="ECO:0000256" key="1">
    <source>
        <dbReference type="ARBA" id="ARBA00009296"/>
    </source>
</evidence>
<dbReference type="GO" id="GO:1990904">
    <property type="term" value="C:ribonucleoprotein complex"/>
    <property type="evidence" value="ECO:0007669"/>
    <property type="project" value="UniProtKB-KW"/>
</dbReference>
<dbReference type="InterPro" id="IPR002150">
    <property type="entry name" value="Ribosomal_bL31"/>
</dbReference>
<evidence type="ECO:0000256" key="5">
    <source>
        <dbReference type="RuleBase" id="RU000564"/>
    </source>
</evidence>
<reference evidence="6 7" key="1">
    <citation type="submission" date="2020-02" db="EMBL/GenBank/DDBJ databases">
        <title>Balneolaceae bacterium YR4-1, complete genome.</title>
        <authorList>
            <person name="Li Y."/>
            <person name="Wu S."/>
        </authorList>
    </citation>
    <scope>NUCLEOTIDE SEQUENCE [LARGE SCALE GENOMIC DNA]</scope>
    <source>
        <strain evidence="6 7">YR4-1</strain>
    </source>
</reference>
<dbReference type="InterPro" id="IPR034704">
    <property type="entry name" value="Ribosomal_bL28/bL31-like_sf"/>
</dbReference>
<dbReference type="EMBL" id="JAALLT010000002">
    <property type="protein sequence ID" value="NGP76082.1"/>
    <property type="molecule type" value="Genomic_DNA"/>
</dbReference>
<dbReference type="GO" id="GO:0006412">
    <property type="term" value="P:translation"/>
    <property type="evidence" value="ECO:0007669"/>
    <property type="project" value="InterPro"/>
</dbReference>
<evidence type="ECO:0000313" key="7">
    <source>
        <dbReference type="Proteomes" id="UP000473278"/>
    </source>
</evidence>
<proteinExistence type="inferred from homology"/>
<evidence type="ECO:0000256" key="3">
    <source>
        <dbReference type="ARBA" id="ARBA00022980"/>
    </source>
</evidence>
<dbReference type="Gene3D" id="4.10.830.30">
    <property type="entry name" value="Ribosomal protein L31"/>
    <property type="match status" value="1"/>
</dbReference>
<evidence type="ECO:0000256" key="4">
    <source>
        <dbReference type="ARBA" id="ARBA00023274"/>
    </source>
</evidence>
<dbReference type="AlphaFoldDB" id="A0A6M1STF3"/>
<accession>A0A6M1STF3</accession>
<organism evidence="6 7">
    <name type="scientific">Halalkalibaculum roseum</name>
    <dbReference type="NCBI Taxonomy" id="2709311"/>
    <lineage>
        <taxon>Bacteria</taxon>
        <taxon>Pseudomonadati</taxon>
        <taxon>Balneolota</taxon>
        <taxon>Balneolia</taxon>
        <taxon>Balneolales</taxon>
        <taxon>Balneolaceae</taxon>
        <taxon>Halalkalibaculum</taxon>
    </lineage>
</organism>
<dbReference type="SUPFAM" id="SSF143800">
    <property type="entry name" value="L28p-like"/>
    <property type="match status" value="1"/>
</dbReference>
<comment type="subunit">
    <text evidence="2">Part of the 50S ribosomal subunit.</text>
</comment>
<comment type="caution">
    <text evidence="6">The sequence shown here is derived from an EMBL/GenBank/DDBJ whole genome shotgun (WGS) entry which is preliminary data.</text>
</comment>
<dbReference type="GO" id="GO:0003735">
    <property type="term" value="F:structural constituent of ribosome"/>
    <property type="evidence" value="ECO:0007669"/>
    <property type="project" value="InterPro"/>
</dbReference>
<dbReference type="PANTHER" id="PTHR33280">
    <property type="entry name" value="50S RIBOSOMAL PROTEIN L31, CHLOROPLASTIC"/>
    <property type="match status" value="1"/>
</dbReference>